<dbReference type="InterPro" id="IPR051324">
    <property type="entry name" value="Stress/Tellurium_Resist"/>
</dbReference>
<dbReference type="PANTHER" id="PTHR32097">
    <property type="entry name" value="CAMP-BINDING PROTEIN 1-RELATED"/>
    <property type="match status" value="1"/>
</dbReference>
<evidence type="ECO:0000256" key="1">
    <source>
        <dbReference type="ARBA" id="ARBA00008775"/>
    </source>
</evidence>
<evidence type="ECO:0000259" key="2">
    <source>
        <dbReference type="Pfam" id="PF02342"/>
    </source>
</evidence>
<dbReference type="CDD" id="cd06974">
    <property type="entry name" value="TerD_like"/>
    <property type="match status" value="1"/>
</dbReference>
<protein>
    <submittedName>
        <fullName evidence="3">Tellurium resistance protein TerD</fullName>
    </submittedName>
</protein>
<dbReference type="InterPro" id="IPR003325">
    <property type="entry name" value="TerD"/>
</dbReference>
<evidence type="ECO:0000313" key="3">
    <source>
        <dbReference type="EMBL" id="MBB2995224.1"/>
    </source>
</evidence>
<dbReference type="PANTHER" id="PTHR32097:SF4">
    <property type="entry name" value="GENERAL STRESS PROTEIN 16U"/>
    <property type="match status" value="1"/>
</dbReference>
<dbReference type="RefSeq" id="WP_183510520.1">
    <property type="nucleotide sequence ID" value="NZ_BAABGK010000022.1"/>
</dbReference>
<keyword evidence="4" id="KW-1185">Reference proteome</keyword>
<dbReference type="AlphaFoldDB" id="A0A839QKD8"/>
<accession>A0A839QKD8</accession>
<feature type="domain" description="TerD" evidence="2">
    <location>
        <begin position="4"/>
        <end position="179"/>
    </location>
</feature>
<dbReference type="Gene3D" id="2.60.60.30">
    <property type="entry name" value="sav2460 like domains"/>
    <property type="match status" value="1"/>
</dbReference>
<dbReference type="Proteomes" id="UP000523000">
    <property type="component" value="Unassembled WGS sequence"/>
</dbReference>
<proteinExistence type="inferred from homology"/>
<dbReference type="EMBL" id="JACHVS010000001">
    <property type="protein sequence ID" value="MBB2995224.1"/>
    <property type="molecule type" value="Genomic_DNA"/>
</dbReference>
<dbReference type="Pfam" id="PF02342">
    <property type="entry name" value="TerD"/>
    <property type="match status" value="1"/>
</dbReference>
<sequence>MAILIPGANAALTAENPGLTSVMVGIGWNVVPSRGPASEPIPTAILCGVDGTALSDEHLVFFNQIIDPAASVRFIGDEDREQIDVDLTRVPAEVHKISFVVYIDPDLRGPGTFASVRDAHIRIADPSGRELVRFPIPADTAANVSAMIFGDLYRHAGGWKFRAIGQGYTDGLSGIAADFRLSI</sequence>
<comment type="similarity">
    <text evidence="1">Belongs to the CAPAB/TerDEXZ family.</text>
</comment>
<name>A0A839QKD8_9MICC</name>
<evidence type="ECO:0000313" key="4">
    <source>
        <dbReference type="Proteomes" id="UP000523000"/>
    </source>
</evidence>
<gene>
    <name evidence="3" type="ORF">E9229_001415</name>
</gene>
<comment type="caution">
    <text evidence="3">The sequence shown here is derived from an EMBL/GenBank/DDBJ whole genome shotgun (WGS) entry which is preliminary data.</text>
</comment>
<organism evidence="3 4">
    <name type="scientific">Paeniglutamicibacter cryotolerans</name>
    <dbReference type="NCBI Taxonomy" id="670079"/>
    <lineage>
        <taxon>Bacteria</taxon>
        <taxon>Bacillati</taxon>
        <taxon>Actinomycetota</taxon>
        <taxon>Actinomycetes</taxon>
        <taxon>Micrococcales</taxon>
        <taxon>Micrococcaceae</taxon>
        <taxon>Paeniglutamicibacter</taxon>
    </lineage>
</organism>
<reference evidence="3 4" key="1">
    <citation type="submission" date="2020-08" db="EMBL/GenBank/DDBJ databases">
        <title>Sequencing the genomes of 1000 actinobacteria strains.</title>
        <authorList>
            <person name="Klenk H.-P."/>
        </authorList>
    </citation>
    <scope>NUCLEOTIDE SEQUENCE [LARGE SCALE GENOMIC DNA]</scope>
    <source>
        <strain evidence="3 4">DSM 22826</strain>
    </source>
</reference>